<evidence type="ECO:0000256" key="2">
    <source>
        <dbReference type="SAM" id="Phobius"/>
    </source>
</evidence>
<dbReference type="RefSeq" id="WP_132156736.1">
    <property type="nucleotide sequence ID" value="NZ_SLWR01000017.1"/>
</dbReference>
<proteinExistence type="predicted"/>
<keyword evidence="2" id="KW-0812">Transmembrane</keyword>
<reference evidence="3 4" key="1">
    <citation type="journal article" date="2015" name="Stand. Genomic Sci.">
        <title>Genomic Encyclopedia of Bacterial and Archaeal Type Strains, Phase III: the genomes of soil and plant-associated and newly described type strains.</title>
        <authorList>
            <person name="Whitman W.B."/>
            <person name="Woyke T."/>
            <person name="Klenk H.P."/>
            <person name="Zhou Y."/>
            <person name="Lilburn T.G."/>
            <person name="Beck B.J."/>
            <person name="De Vos P."/>
            <person name="Vandamme P."/>
            <person name="Eisen J.A."/>
            <person name="Garrity G."/>
            <person name="Hugenholtz P."/>
            <person name="Kyrpides N.C."/>
        </authorList>
    </citation>
    <scope>NUCLEOTIDE SEQUENCE [LARGE SCALE GENOMIC DNA]</scope>
    <source>
        <strain evidence="3 4">VKM Ac-2541</strain>
    </source>
</reference>
<feature type="transmembrane region" description="Helical" evidence="2">
    <location>
        <begin position="12"/>
        <end position="30"/>
    </location>
</feature>
<name>A0A4R2I8T4_9ACTN</name>
<feature type="region of interest" description="Disordered" evidence="1">
    <location>
        <begin position="223"/>
        <end position="247"/>
    </location>
</feature>
<evidence type="ECO:0000256" key="1">
    <source>
        <dbReference type="SAM" id="MobiDB-lite"/>
    </source>
</evidence>
<accession>A0A4R2I8T4</accession>
<dbReference type="AlphaFoldDB" id="A0A4R2I8T4"/>
<dbReference type="OrthoDB" id="3827100at2"/>
<dbReference type="Proteomes" id="UP000295573">
    <property type="component" value="Unassembled WGS sequence"/>
</dbReference>
<keyword evidence="4" id="KW-1185">Reference proteome</keyword>
<feature type="transmembrane region" description="Helical" evidence="2">
    <location>
        <begin position="36"/>
        <end position="57"/>
    </location>
</feature>
<keyword evidence="2" id="KW-1133">Transmembrane helix</keyword>
<comment type="caution">
    <text evidence="3">The sequence shown here is derived from an EMBL/GenBank/DDBJ whole genome shotgun (WGS) entry which is preliminary data.</text>
</comment>
<feature type="compositionally biased region" description="Pro residues" evidence="1">
    <location>
        <begin position="153"/>
        <end position="166"/>
    </location>
</feature>
<feature type="region of interest" description="Disordered" evidence="1">
    <location>
        <begin position="128"/>
        <end position="166"/>
    </location>
</feature>
<keyword evidence="2" id="KW-0472">Membrane</keyword>
<evidence type="ECO:0000313" key="3">
    <source>
        <dbReference type="EMBL" id="TCO40547.1"/>
    </source>
</evidence>
<protein>
    <submittedName>
        <fullName evidence="3">Uncharacterized protein</fullName>
    </submittedName>
</protein>
<organism evidence="3 4">
    <name type="scientific">Kribbella antiqua</name>
    <dbReference type="NCBI Taxonomy" id="2512217"/>
    <lineage>
        <taxon>Bacteria</taxon>
        <taxon>Bacillati</taxon>
        <taxon>Actinomycetota</taxon>
        <taxon>Actinomycetes</taxon>
        <taxon>Propionibacteriales</taxon>
        <taxon>Kribbellaceae</taxon>
        <taxon>Kribbella</taxon>
    </lineage>
</organism>
<feature type="transmembrane region" description="Helical" evidence="2">
    <location>
        <begin position="78"/>
        <end position="101"/>
    </location>
</feature>
<gene>
    <name evidence="3" type="ORF">EV646_11788</name>
</gene>
<evidence type="ECO:0000313" key="4">
    <source>
        <dbReference type="Proteomes" id="UP000295573"/>
    </source>
</evidence>
<dbReference type="EMBL" id="SLWR01000017">
    <property type="protein sequence ID" value="TCO40547.1"/>
    <property type="molecule type" value="Genomic_DNA"/>
</dbReference>
<sequence>MVDNGARYRVAWRSAVVVLTTVGVLAAFLFVGLSSIVVAFLMGGIMVGSVQLSVGLAQERQAPELVRSVVRWAVRAGFVVVAICGYATATGTATLALLLLIGATSPPAIRWLYPNLADPAAAPAEPRPVETIVVEAEPPKQKRRRRKRVEPEPASPEPEVSPPPAPVVLTELSEEELCLAWRRSFTELEHCTTDAQRLEVAARRTAVLDELERRDPKAFAEWLDSGPRAAGDPSKFFTPRTNHGEPD</sequence>